<reference evidence="4 5" key="1">
    <citation type="journal article" date="2021" name="MBio">
        <title>A New Model Trypanosomatid, Novymonas esmeraldas: Genomic Perception of Its 'Candidatus Pandoraea novymonadis' Endosymbiont.</title>
        <authorList>
            <person name="Zakharova A."/>
            <person name="Saura A."/>
            <person name="Butenko A."/>
            <person name="Podesvova L."/>
            <person name="Warmusova S."/>
            <person name="Kostygov A.Y."/>
            <person name="Nenarokova A."/>
            <person name="Lukes J."/>
            <person name="Opperdoes F.R."/>
            <person name="Yurchenko V."/>
        </authorList>
    </citation>
    <scope>NUCLEOTIDE SEQUENCE [LARGE SCALE GENOMIC DNA]</scope>
    <source>
        <strain evidence="4 5">E262AT.01</strain>
    </source>
</reference>
<dbReference type="GO" id="GO:0005524">
    <property type="term" value="F:ATP binding"/>
    <property type="evidence" value="ECO:0007669"/>
    <property type="project" value="InterPro"/>
</dbReference>
<proteinExistence type="predicted"/>
<name>A0AAW0ENX3_9TRYP</name>
<dbReference type="EMBL" id="JAECZO010000052">
    <property type="protein sequence ID" value="KAK7195346.1"/>
    <property type="molecule type" value="Genomic_DNA"/>
</dbReference>
<keyword evidence="5" id="KW-1185">Reference proteome</keyword>
<dbReference type="Proteomes" id="UP001430356">
    <property type="component" value="Unassembled WGS sequence"/>
</dbReference>
<feature type="compositionally biased region" description="Gly residues" evidence="1">
    <location>
        <begin position="1"/>
        <end position="11"/>
    </location>
</feature>
<dbReference type="GO" id="GO:0005634">
    <property type="term" value="C:nucleus"/>
    <property type="evidence" value="ECO:0007669"/>
    <property type="project" value="TreeGrafter"/>
</dbReference>
<evidence type="ECO:0000259" key="2">
    <source>
        <dbReference type="Pfam" id="PF08302"/>
    </source>
</evidence>
<dbReference type="GO" id="GO:0006388">
    <property type="term" value="P:tRNA splicing, via endonucleolytic cleavage and ligation"/>
    <property type="evidence" value="ECO:0007669"/>
    <property type="project" value="InterPro"/>
</dbReference>
<feature type="domain" description="DUF7920" evidence="3">
    <location>
        <begin position="107"/>
        <end position="341"/>
    </location>
</feature>
<evidence type="ECO:0000259" key="3">
    <source>
        <dbReference type="Pfam" id="PF25536"/>
    </source>
</evidence>
<evidence type="ECO:0000313" key="5">
    <source>
        <dbReference type="Proteomes" id="UP001430356"/>
    </source>
</evidence>
<evidence type="ECO:0000256" key="1">
    <source>
        <dbReference type="SAM" id="MobiDB-lite"/>
    </source>
</evidence>
<protein>
    <submittedName>
        <fullName evidence="4">Uncharacterized protein</fullName>
    </submittedName>
</protein>
<dbReference type="GO" id="GO:0003972">
    <property type="term" value="F:RNA ligase (ATP) activity"/>
    <property type="evidence" value="ECO:0007669"/>
    <property type="project" value="InterPro"/>
</dbReference>
<comment type="caution">
    <text evidence="4">The sequence shown here is derived from an EMBL/GenBank/DDBJ whole genome shotgun (WGS) entry which is preliminary data.</text>
</comment>
<dbReference type="PANTHER" id="PTHR32004">
    <property type="entry name" value="TRNA LIGASE"/>
    <property type="match status" value="1"/>
</dbReference>
<gene>
    <name evidence="4" type="ORF">NESM_000461100</name>
</gene>
<dbReference type="Gene3D" id="3.40.50.300">
    <property type="entry name" value="P-loop containing nucleotide triphosphate hydrolases"/>
    <property type="match status" value="1"/>
</dbReference>
<sequence>MTGPSRGGQRGGRQRGGRGGRGEDHPPSRRGPHTAPPAHRTDDAAATNVEQERRPGLESECDSIAIPHAFEGSCAHVPRCREKGRLFRLPLVSPAAGGGGGGEARQEFAVVERTIGGIDDVVYSKHRDVWERLPRGNARVYVRTDSAGGGAGTAGAGDRFALVGAANGLRKFGYDDSTYGYPDAVDTVIAVEKENGECGHLSAFTLPPSAEETSGDMPSHGAAAPSRDSSRFWVVGSKNVHIVVDYAVSEEGLRYYGSLGRRYTYAIKIARLWRALLTDGGDDASPTRGRLTAAQTRSFHDALCSNQWTCCFESIFSDSEHLVDYNGVNELRFYAVTQNRRAFDVAGADHTVGAGGAAAETATTTGHGAPQHSLIDGLCIPVADAVAFYAGVGLTFSHHSPPVPFKSVEYEQLIDSIARRTNSEGCVMYGANAAGTVVRLWKEKSYPYVMERATREAITNHKIAGTDLRKRLQTKLAHQQPQLRVYFKHWEANRMPWLLHFAAWLQMTRRLTPHMQRDELFPLRNQWLSLQRSFQASLDTDPELSGVCAQYQPDPVQWGTDAQNLDVVKFVGAQGCGKSTLSRAFYALLTTKANHTPRWVNQDECGNRTKFLSSLRQATHATSKVTHLLIDKMNLDAKMNEDYNRLPLSLTVTWFHPDGENALYGVCIDRVLGRGSGHRTIRVDPSHTPQEQAAQVQNIRSFVRKAVGACEAPRDPEEVVLELDITAPLSEMVRLMWGRLQETGTHPLPPITEEDIHDAIALAHRYETLLCDLPQAPIYACIAVEDASEAAKLRSVVPAALTAAQVVQPLFHLTTKYFGAESDPVAFVSLATRLGQTVTLTLDCVIADGNGVAVTVRRDDALYPCANPIPHFTIANRQGVPPKYSNELISPTAYPGNPAERTVVQLPPNHTVTGVFRFR</sequence>
<evidence type="ECO:0000313" key="4">
    <source>
        <dbReference type="EMBL" id="KAK7195346.1"/>
    </source>
</evidence>
<organism evidence="4 5">
    <name type="scientific">Novymonas esmeraldas</name>
    <dbReference type="NCBI Taxonomy" id="1808958"/>
    <lineage>
        <taxon>Eukaryota</taxon>
        <taxon>Discoba</taxon>
        <taxon>Euglenozoa</taxon>
        <taxon>Kinetoplastea</taxon>
        <taxon>Metakinetoplastina</taxon>
        <taxon>Trypanosomatida</taxon>
        <taxon>Trypanosomatidae</taxon>
        <taxon>Novymonas</taxon>
    </lineage>
</organism>
<dbReference type="Pfam" id="PF25536">
    <property type="entry name" value="DUF7920"/>
    <property type="match status" value="2"/>
</dbReference>
<dbReference type="AlphaFoldDB" id="A0AAW0ENX3"/>
<dbReference type="InterPro" id="IPR015965">
    <property type="entry name" value="tRNA_lig_PDEase"/>
</dbReference>
<dbReference type="Pfam" id="PF08302">
    <property type="entry name" value="tRNA_lig_CPD"/>
    <property type="match status" value="1"/>
</dbReference>
<feature type="domain" description="DUF7920" evidence="3">
    <location>
        <begin position="373"/>
        <end position="454"/>
    </location>
</feature>
<dbReference type="InterPro" id="IPR027417">
    <property type="entry name" value="P-loop_NTPase"/>
</dbReference>
<accession>A0AAW0ENX3</accession>
<dbReference type="PANTHER" id="PTHR32004:SF1">
    <property type="entry name" value="TRNA LIGASE"/>
    <property type="match status" value="1"/>
</dbReference>
<dbReference type="InterPro" id="IPR057680">
    <property type="entry name" value="DUF7920"/>
</dbReference>
<feature type="domain" description="tRNA ligase phosphodiesterase" evidence="2">
    <location>
        <begin position="836"/>
        <end position="897"/>
    </location>
</feature>
<feature type="region of interest" description="Disordered" evidence="1">
    <location>
        <begin position="1"/>
        <end position="58"/>
    </location>
</feature>